<dbReference type="RefSeq" id="WP_009609825.1">
    <property type="nucleotide sequence ID" value="NZ_ABXP02000115.1"/>
</dbReference>
<evidence type="ECO:0000256" key="4">
    <source>
        <dbReference type="ARBA" id="ARBA00023004"/>
    </source>
</evidence>
<reference evidence="6 7" key="2">
    <citation type="journal article" date="2015" name="BMC Genomics">
        <title>Analysis of three genomes within the thermophilic bacterial species Caldanaerobacter subterraneus with a focus on carbon monoxide dehydrogenase evolution and hydrolase diversity.</title>
        <authorList>
            <person name="Sant'Anna F.H."/>
            <person name="Lebedinsky A.V."/>
            <person name="Sokolova T.G."/>
            <person name="Robb F.T."/>
            <person name="Gonzalez J.M."/>
        </authorList>
    </citation>
    <scope>NUCLEOTIDE SEQUENCE [LARGE SCALE GENOMIC DNA]</scope>
    <source>
        <strain evidence="6 7">DSM 12653</strain>
    </source>
</reference>
<dbReference type="InterPro" id="IPR039650">
    <property type="entry name" value="HdrA-like"/>
</dbReference>
<protein>
    <recommendedName>
        <fullName evidence="8">FAD-dependent oxidoreductase</fullName>
    </recommendedName>
</protein>
<sequence>MSSYIVTREYPRREEYDVIVVGGGTAGSIAAIAAAREGAKILLIEKYGFLGGTATASQVTPMMHVKIEGNPASSIDRKIRKHMIELGFGAKSPGGNDGWFNPEMLKFVLEEMVLEQGGEILYDTQFVDAIVLENEISGIIVHNREGTKVIEGKIFIDATGDAEVSYRAGVPCFVGSEKSGKNQAVSLRFMVGNVDLKRLETFLKDLGQEWGLNYPLIEMAMIWNKGFPLEKVFKKALEDGVLEYDDGRYFQAFSVPGMPGVMSFNCPEIPDVYNSLDGAKISYSYIKGRKMIKRLHNFLRKYVAGFEDSFILSVAPMIGIRESRRIKGEYILTIEDYNNRSKFDDGIAKTAYPVDIHGEEEGEEVIPLRPGEYFEIPFRALIPQNIHNLLVVGRAISSTFTMQSSIRIQPTCRATGEAAGIAAAYAVKNNIGLRDVDGKIIREIMRNYGADL</sequence>
<evidence type="ECO:0000256" key="3">
    <source>
        <dbReference type="ARBA" id="ARBA00023002"/>
    </source>
</evidence>
<dbReference type="GO" id="GO:0051539">
    <property type="term" value="F:4 iron, 4 sulfur cluster binding"/>
    <property type="evidence" value="ECO:0007669"/>
    <property type="project" value="UniProtKB-KW"/>
</dbReference>
<dbReference type="SUPFAM" id="SSF51905">
    <property type="entry name" value="FAD/NAD(P)-binding domain"/>
    <property type="match status" value="1"/>
</dbReference>
<organism evidence="6 7">
    <name type="scientific">Caldanaerobacter subterraneus subsp. pacificus DSM 12653</name>
    <dbReference type="NCBI Taxonomy" id="391606"/>
    <lineage>
        <taxon>Bacteria</taxon>
        <taxon>Bacillati</taxon>
        <taxon>Bacillota</taxon>
        <taxon>Clostridia</taxon>
        <taxon>Thermoanaerobacterales</taxon>
        <taxon>Thermoanaerobacteraceae</taxon>
        <taxon>Caldanaerobacter</taxon>
    </lineage>
</organism>
<reference evidence="6 7" key="1">
    <citation type="submission" date="2008-07" db="EMBL/GenBank/DDBJ databases">
        <authorList>
            <person name="Gonzalez J."/>
            <person name="Sokolova T."/>
            <person name="Ferriera S."/>
            <person name="Johnson J."/>
            <person name="Kravitz S."/>
            <person name="Beeson K."/>
            <person name="Sutton G."/>
            <person name="Rogers Y.-H."/>
            <person name="Friedman R."/>
            <person name="Frazier M."/>
            <person name="Venter J.C."/>
        </authorList>
    </citation>
    <scope>NUCLEOTIDE SEQUENCE [LARGE SCALE GENOMIC DNA]</scope>
    <source>
        <strain evidence="6 7">DSM 12653</strain>
    </source>
</reference>
<keyword evidence="4" id="KW-0408">Iron</keyword>
<evidence type="ECO:0000313" key="6">
    <source>
        <dbReference type="EMBL" id="KKC28755.1"/>
    </source>
</evidence>
<dbReference type="EMBL" id="ABXP02000115">
    <property type="protein sequence ID" value="KKC28755.1"/>
    <property type="molecule type" value="Genomic_DNA"/>
</dbReference>
<name>B7R6A7_9THEO</name>
<dbReference type="Proteomes" id="UP000010146">
    <property type="component" value="Unassembled WGS sequence"/>
</dbReference>
<gene>
    <name evidence="6" type="ORF">CDSM653_02137</name>
</gene>
<dbReference type="GO" id="GO:0016491">
    <property type="term" value="F:oxidoreductase activity"/>
    <property type="evidence" value="ECO:0007669"/>
    <property type="project" value="UniProtKB-KW"/>
</dbReference>
<evidence type="ECO:0000256" key="1">
    <source>
        <dbReference type="ARBA" id="ARBA00022485"/>
    </source>
</evidence>
<dbReference type="AlphaFoldDB" id="B7R6A7"/>
<evidence type="ECO:0000256" key="2">
    <source>
        <dbReference type="ARBA" id="ARBA00022723"/>
    </source>
</evidence>
<dbReference type="PANTHER" id="PTHR43498:SF1">
    <property type="entry name" value="COB--COM HETERODISULFIDE REDUCTASE IRON-SULFUR SUBUNIT A"/>
    <property type="match status" value="1"/>
</dbReference>
<dbReference type="Gene3D" id="3.50.50.60">
    <property type="entry name" value="FAD/NAD(P)-binding domain"/>
    <property type="match status" value="1"/>
</dbReference>
<keyword evidence="3" id="KW-0560">Oxidoreductase</keyword>
<evidence type="ECO:0008006" key="8">
    <source>
        <dbReference type="Google" id="ProtNLM"/>
    </source>
</evidence>
<evidence type="ECO:0000256" key="5">
    <source>
        <dbReference type="ARBA" id="ARBA00023014"/>
    </source>
</evidence>
<comment type="caution">
    <text evidence="6">The sequence shown here is derived from an EMBL/GenBank/DDBJ whole genome shotgun (WGS) entry which is preliminary data.</text>
</comment>
<keyword evidence="2" id="KW-0479">Metal-binding</keyword>
<dbReference type="InterPro" id="IPR036188">
    <property type="entry name" value="FAD/NAD-bd_sf"/>
</dbReference>
<keyword evidence="5" id="KW-0411">Iron-sulfur</keyword>
<dbReference type="PRINTS" id="PR00411">
    <property type="entry name" value="PNDRDTASEI"/>
</dbReference>
<dbReference type="PANTHER" id="PTHR43498">
    <property type="entry name" value="FERREDOXIN:COB-COM HETERODISULFIDE REDUCTASE SUBUNIT A"/>
    <property type="match status" value="1"/>
</dbReference>
<reference evidence="7" key="3">
    <citation type="submission" date="2015-02" db="EMBL/GenBank/DDBJ databases">
        <title>Genome analysis of three genomes within the thermophilic hydrogenogenic bacterial species Caldanaerobacter subterraneus.</title>
        <authorList>
            <person name="Sant'Anna F.H."/>
            <person name="Lebedinsky A."/>
            <person name="Sokolova T."/>
            <person name="Robb F.T."/>
            <person name="Gonzalez J.M."/>
        </authorList>
    </citation>
    <scope>NUCLEOTIDE SEQUENCE [LARGE SCALE GENOMIC DNA]</scope>
    <source>
        <strain evidence="7">DSM 12653</strain>
    </source>
</reference>
<evidence type="ECO:0000313" key="7">
    <source>
        <dbReference type="Proteomes" id="UP000010146"/>
    </source>
</evidence>
<keyword evidence="1" id="KW-0004">4Fe-4S</keyword>
<proteinExistence type="predicted"/>
<dbReference type="Pfam" id="PF12831">
    <property type="entry name" value="FAD_oxidored"/>
    <property type="match status" value="1"/>
</dbReference>
<accession>B7R6A7</accession>
<dbReference type="GO" id="GO:0046872">
    <property type="term" value="F:metal ion binding"/>
    <property type="evidence" value="ECO:0007669"/>
    <property type="project" value="UniProtKB-KW"/>
</dbReference>